<evidence type="ECO:0008006" key="4">
    <source>
        <dbReference type="Google" id="ProtNLM"/>
    </source>
</evidence>
<accession>A0ABW0EWR2</accession>
<feature type="transmembrane region" description="Helical" evidence="1">
    <location>
        <begin position="89"/>
        <end position="112"/>
    </location>
</feature>
<reference evidence="3" key="1">
    <citation type="journal article" date="2019" name="Int. J. Syst. Evol. Microbiol.">
        <title>The Global Catalogue of Microorganisms (GCM) 10K type strain sequencing project: providing services to taxonomists for standard genome sequencing and annotation.</title>
        <authorList>
            <consortium name="The Broad Institute Genomics Platform"/>
            <consortium name="The Broad Institute Genome Sequencing Center for Infectious Disease"/>
            <person name="Wu L."/>
            <person name="Ma J."/>
        </authorList>
    </citation>
    <scope>NUCLEOTIDE SEQUENCE [LARGE SCALE GENOMIC DNA]</scope>
    <source>
        <strain evidence="3">CCUG 59778</strain>
    </source>
</reference>
<keyword evidence="3" id="KW-1185">Reference proteome</keyword>
<keyword evidence="1" id="KW-1133">Transmembrane helix</keyword>
<organism evidence="2 3">
    <name type="scientific">Actinokineospora guangxiensis</name>
    <dbReference type="NCBI Taxonomy" id="1490288"/>
    <lineage>
        <taxon>Bacteria</taxon>
        <taxon>Bacillati</taxon>
        <taxon>Actinomycetota</taxon>
        <taxon>Actinomycetes</taxon>
        <taxon>Pseudonocardiales</taxon>
        <taxon>Pseudonocardiaceae</taxon>
        <taxon>Actinokineospora</taxon>
    </lineage>
</organism>
<dbReference type="EMBL" id="JBHSKF010000019">
    <property type="protein sequence ID" value="MFC5290913.1"/>
    <property type="molecule type" value="Genomic_DNA"/>
</dbReference>
<dbReference type="RefSeq" id="WP_378250812.1">
    <property type="nucleotide sequence ID" value="NZ_JBHSKF010000019.1"/>
</dbReference>
<comment type="caution">
    <text evidence="2">The sequence shown here is derived from an EMBL/GenBank/DDBJ whole genome shotgun (WGS) entry which is preliminary data.</text>
</comment>
<feature type="transmembrane region" description="Helical" evidence="1">
    <location>
        <begin position="118"/>
        <end position="137"/>
    </location>
</feature>
<keyword evidence="1" id="KW-0472">Membrane</keyword>
<sequence>MQERVGVSPQGIPVPEYDPDAARSTIRLMVGPLESIAVLYQAFVLLQTTYLDQYTPVGRAVMITLAVLHVLVTAVMFRTGGPFARGGIWPAVWIAITIAVPALASFLVVSGSYASNEVCVQACTYPAGSVLIAAFYPWGIAEGIRRRRFIEASVLGWLLIQPLALALLHNGYINSVNVRSILSSALWVIIAAVIGKAVGRMCRNAYERQLSMELQKYQEFFDFLHSNVKSDLEVVREVIGNPEVALRRISDLENTIRKLRIQMSLVQKSTTLSFLLSERIKTFRALLSFNEVPSAGNLTLDRPTGIIVNNAISDLFANCLVHGGKNVMIDLDVSKEYIALTVSDDGPGFSDDVMDDELTSIHRLRQTFRQLGGDLIKLPVESGTSIKLKIPNRPSAQ</sequence>
<feature type="transmembrane region" description="Helical" evidence="1">
    <location>
        <begin position="57"/>
        <end position="77"/>
    </location>
</feature>
<protein>
    <recommendedName>
        <fullName evidence="4">Signal transduction histidine kinase</fullName>
    </recommendedName>
</protein>
<dbReference type="Proteomes" id="UP001596157">
    <property type="component" value="Unassembled WGS sequence"/>
</dbReference>
<gene>
    <name evidence="2" type="ORF">ACFPM7_28015</name>
</gene>
<keyword evidence="1" id="KW-0812">Transmembrane</keyword>
<proteinExistence type="predicted"/>
<evidence type="ECO:0000313" key="2">
    <source>
        <dbReference type="EMBL" id="MFC5290913.1"/>
    </source>
</evidence>
<evidence type="ECO:0000256" key="1">
    <source>
        <dbReference type="SAM" id="Phobius"/>
    </source>
</evidence>
<evidence type="ECO:0000313" key="3">
    <source>
        <dbReference type="Proteomes" id="UP001596157"/>
    </source>
</evidence>
<dbReference type="SUPFAM" id="SSF55874">
    <property type="entry name" value="ATPase domain of HSP90 chaperone/DNA topoisomerase II/histidine kinase"/>
    <property type="match status" value="1"/>
</dbReference>
<dbReference type="Gene3D" id="3.30.565.10">
    <property type="entry name" value="Histidine kinase-like ATPase, C-terminal domain"/>
    <property type="match status" value="1"/>
</dbReference>
<dbReference type="InterPro" id="IPR036890">
    <property type="entry name" value="HATPase_C_sf"/>
</dbReference>
<name>A0ABW0EWR2_9PSEU</name>